<accession>A0A1X7VP36</accession>
<dbReference type="OrthoDB" id="8904098at2759"/>
<feature type="transmembrane region" description="Helical" evidence="1">
    <location>
        <begin position="296"/>
        <end position="314"/>
    </location>
</feature>
<feature type="transmembrane region" description="Helical" evidence="1">
    <location>
        <begin position="98"/>
        <end position="119"/>
    </location>
</feature>
<feature type="transmembrane region" description="Helical" evidence="1">
    <location>
        <begin position="6"/>
        <end position="27"/>
    </location>
</feature>
<protein>
    <recommendedName>
        <fullName evidence="3">Major facilitator superfamily (MFS) profile domain-containing protein</fullName>
    </recommendedName>
</protein>
<dbReference type="AlphaFoldDB" id="A0A1X7VP36"/>
<proteinExistence type="predicted"/>
<dbReference type="EnsemblMetazoa" id="Aqu2.1.41842_001">
    <property type="protein sequence ID" value="Aqu2.1.41842_001"/>
    <property type="gene ID" value="Aqu2.1.41842"/>
</dbReference>
<feature type="transmembrane region" description="Helical" evidence="1">
    <location>
        <begin position="139"/>
        <end position="157"/>
    </location>
</feature>
<evidence type="ECO:0008006" key="3">
    <source>
        <dbReference type="Google" id="ProtNLM"/>
    </source>
</evidence>
<feature type="transmembrane region" description="Helical" evidence="1">
    <location>
        <begin position="326"/>
        <end position="347"/>
    </location>
</feature>
<keyword evidence="1" id="KW-1133">Transmembrane helix</keyword>
<keyword evidence="1" id="KW-0472">Membrane</keyword>
<organism evidence="2">
    <name type="scientific">Amphimedon queenslandica</name>
    <name type="common">Sponge</name>
    <dbReference type="NCBI Taxonomy" id="400682"/>
    <lineage>
        <taxon>Eukaryota</taxon>
        <taxon>Metazoa</taxon>
        <taxon>Porifera</taxon>
        <taxon>Demospongiae</taxon>
        <taxon>Heteroscleromorpha</taxon>
        <taxon>Haplosclerida</taxon>
        <taxon>Niphatidae</taxon>
        <taxon>Amphimedon</taxon>
    </lineage>
</organism>
<feature type="transmembrane region" description="Helical" evidence="1">
    <location>
        <begin position="169"/>
        <end position="188"/>
    </location>
</feature>
<feature type="transmembrane region" description="Helical" evidence="1">
    <location>
        <begin position="70"/>
        <end position="91"/>
    </location>
</feature>
<feature type="transmembrane region" description="Helical" evidence="1">
    <location>
        <begin position="255"/>
        <end position="276"/>
    </location>
</feature>
<keyword evidence="1" id="KW-0812">Transmembrane</keyword>
<evidence type="ECO:0000313" key="2">
    <source>
        <dbReference type="EnsemblMetazoa" id="Aqu2.1.41842_001"/>
    </source>
</evidence>
<dbReference type="InParanoid" id="A0A1X7VP36"/>
<dbReference type="SUPFAM" id="SSF103473">
    <property type="entry name" value="MFS general substrate transporter"/>
    <property type="match status" value="1"/>
</dbReference>
<dbReference type="Gene3D" id="1.20.1250.20">
    <property type="entry name" value="MFS general substrate transporter like domains"/>
    <property type="match status" value="2"/>
</dbReference>
<evidence type="ECO:0000256" key="1">
    <source>
        <dbReference type="SAM" id="Phobius"/>
    </source>
</evidence>
<sequence>MVFTRWAVMVLTWDCLMYSHILLLRYFGPSTVSSTVDNGWLGFDVLYCLVFISFPIYGLVADVKIGRHRAIMIGIVFCFLSMIIAGCGYVVNSFYPSSVILLTTYGVAYVLEVAGYGSFKANIIQYNIDQIVGASSREISALIHWHFVCVPIVFTFFELGRCLIDQKYFPAITFILAGVAISFVLHKYPENRSALTYWEEDAPSRLDLGKDKYGGPFTEEEVEDVKTVFRLLILFHLLVIKVCCYKYIPGILKLITFGQMFAILTLTSKFSILHFFQSNTEALMPFSSKMMLLPQMFLGFTFAILIPASLEFTIAQSPVHMRGVMVGIWFASLGCGYLFNINIKYLFGCHNEYLCTASYYYLTKSAVVFVILIVFIILARNYKYRIRENEVNVHQIVDDHYHRYMAQEEEYSIQVSS</sequence>
<feature type="transmembrane region" description="Helical" evidence="1">
    <location>
        <begin position="359"/>
        <end position="379"/>
    </location>
</feature>
<reference evidence="2" key="1">
    <citation type="submission" date="2017-05" db="UniProtKB">
        <authorList>
            <consortium name="EnsemblMetazoa"/>
        </authorList>
    </citation>
    <scope>IDENTIFICATION</scope>
</reference>
<name>A0A1X7VP36_AMPQE</name>
<dbReference type="InterPro" id="IPR036259">
    <property type="entry name" value="MFS_trans_sf"/>
</dbReference>
<feature type="transmembrane region" description="Helical" evidence="1">
    <location>
        <begin position="39"/>
        <end position="58"/>
    </location>
</feature>